<evidence type="ECO:0000313" key="3">
    <source>
        <dbReference type="EMBL" id="KZT62350.1"/>
    </source>
</evidence>
<evidence type="ECO:0000256" key="1">
    <source>
        <dbReference type="SAM" id="MobiDB-lite"/>
    </source>
</evidence>
<keyword evidence="2" id="KW-0812">Transmembrane</keyword>
<keyword evidence="4" id="KW-1185">Reference proteome</keyword>
<dbReference type="InParanoid" id="A0A165JW32"/>
<dbReference type="Proteomes" id="UP000076842">
    <property type="component" value="Unassembled WGS sequence"/>
</dbReference>
<dbReference type="PANTHER" id="PTHR36050">
    <property type="entry name" value="O-FUCOSYLTRANSFERASE 30"/>
    <property type="match status" value="1"/>
</dbReference>
<feature type="transmembrane region" description="Helical" evidence="2">
    <location>
        <begin position="148"/>
        <end position="166"/>
    </location>
</feature>
<dbReference type="AlphaFoldDB" id="A0A165JW32"/>
<evidence type="ECO:0000313" key="4">
    <source>
        <dbReference type="Proteomes" id="UP000076842"/>
    </source>
</evidence>
<keyword evidence="2" id="KW-0472">Membrane</keyword>
<evidence type="ECO:0000256" key="2">
    <source>
        <dbReference type="SAM" id="Phobius"/>
    </source>
</evidence>
<feature type="region of interest" description="Disordered" evidence="1">
    <location>
        <begin position="1"/>
        <end position="64"/>
    </location>
</feature>
<keyword evidence="2" id="KW-1133">Transmembrane helix</keyword>
<name>A0A165JW32_9BASI</name>
<organism evidence="3 4">
    <name type="scientific">Calocera cornea HHB12733</name>
    <dbReference type="NCBI Taxonomy" id="1353952"/>
    <lineage>
        <taxon>Eukaryota</taxon>
        <taxon>Fungi</taxon>
        <taxon>Dikarya</taxon>
        <taxon>Basidiomycota</taxon>
        <taxon>Agaricomycotina</taxon>
        <taxon>Dacrymycetes</taxon>
        <taxon>Dacrymycetales</taxon>
        <taxon>Dacrymycetaceae</taxon>
        <taxon>Calocera</taxon>
    </lineage>
</organism>
<dbReference type="OrthoDB" id="1882547at2759"/>
<reference evidence="3 4" key="1">
    <citation type="journal article" date="2016" name="Mol. Biol. Evol.">
        <title>Comparative Genomics of Early-Diverging Mushroom-Forming Fungi Provides Insights into the Origins of Lignocellulose Decay Capabilities.</title>
        <authorList>
            <person name="Nagy L.G."/>
            <person name="Riley R."/>
            <person name="Tritt A."/>
            <person name="Adam C."/>
            <person name="Daum C."/>
            <person name="Floudas D."/>
            <person name="Sun H."/>
            <person name="Yadav J.S."/>
            <person name="Pangilinan J."/>
            <person name="Larsson K.H."/>
            <person name="Matsuura K."/>
            <person name="Barry K."/>
            <person name="Labutti K."/>
            <person name="Kuo R."/>
            <person name="Ohm R.A."/>
            <person name="Bhattacharya S.S."/>
            <person name="Shirouzu T."/>
            <person name="Yoshinaga Y."/>
            <person name="Martin F.M."/>
            <person name="Grigoriev I.V."/>
            <person name="Hibbett D.S."/>
        </authorList>
    </citation>
    <scope>NUCLEOTIDE SEQUENCE [LARGE SCALE GENOMIC DNA]</scope>
    <source>
        <strain evidence="3 4">HHB12733</strain>
    </source>
</reference>
<feature type="compositionally biased region" description="Low complexity" evidence="1">
    <location>
        <begin position="91"/>
        <end position="107"/>
    </location>
</feature>
<sequence>MKRQHLPRPSLTLERGLTLLSHLRPPSRGPASASSHSSSCPPSPNAKATAFPTGTGTGSSMSGIFPTAAQFSTFENTMTQRDRTQSHHASPGRSRSSTPRPSFSPTWSPSLSSLATWHPSQRTPLLPLRSPPGAPGVRRWTGRRWSKFRWAATSALALLGMLLVWICFPSPLTHPLFTPLALLPALSLPLSKHPAPDFPAPPWPPTPLPPPTEKYLTYLPHSGLHNQLIELQNALLLAALLGRTLLVPEVRVGRAAAWRASGVLRGVLGCGLDLEGDGETAQARECEQEGDYAYVPMTSLFSLPPHSAVRTLPLPSPLPLAHHLSTLNITPLSTFHLPDTHPYQHKFFELSTLARPMGRYSTRVNLDDLARETRHHRLLSLGSLFGTSRIKLASRPAKALRRTIKAATTFSHPAVLRSAKRVIRKLGGRDAYVAAHVRLGDGEFEKEGEGRVREVWWALVRSLGLPEELAGEVERWAHSIPGRNATLAELGPPPLEPPEDRQVLKSPHPPLKPFRTPPPRPALACAGPLHTRPELQALNTPLFLATPSPSSPLLAPLLRTFPCSFSLSHPALHTLVQPVRQLTTEDGRTAGTWLQGAVDALVASEGRWVKGTRGSTFSGWVGDVGWRIARGWDVVDRG</sequence>
<feature type="compositionally biased region" description="Low complexity" evidence="1">
    <location>
        <begin position="29"/>
        <end position="40"/>
    </location>
</feature>
<feature type="region of interest" description="Disordered" evidence="1">
    <location>
        <begin position="78"/>
        <end position="107"/>
    </location>
</feature>
<dbReference type="PANTHER" id="PTHR36050:SF1">
    <property type="entry name" value="O-FUCOSYLTRANSFERASE 30"/>
    <property type="match status" value="1"/>
</dbReference>
<protein>
    <recommendedName>
        <fullName evidence="5">O-fucosyltransferase family protein</fullName>
    </recommendedName>
</protein>
<accession>A0A165JW32</accession>
<dbReference type="EMBL" id="KV423917">
    <property type="protein sequence ID" value="KZT62350.1"/>
    <property type="molecule type" value="Genomic_DNA"/>
</dbReference>
<proteinExistence type="predicted"/>
<dbReference type="STRING" id="1353952.A0A165JW32"/>
<evidence type="ECO:0008006" key="5">
    <source>
        <dbReference type="Google" id="ProtNLM"/>
    </source>
</evidence>
<gene>
    <name evidence="3" type="ORF">CALCODRAFT_490155</name>
</gene>